<accession>A0A285VQM6</accession>
<evidence type="ECO:0000313" key="1">
    <source>
        <dbReference type="EMBL" id="SOC56345.1"/>
    </source>
</evidence>
<protein>
    <recommendedName>
        <fullName evidence="3">DUF3558 domain-containing protein</fullName>
    </recommendedName>
</protein>
<name>A0A285VQM6_9MICO</name>
<keyword evidence="2" id="KW-1185">Reference proteome</keyword>
<dbReference type="AlphaFoldDB" id="A0A285VQM6"/>
<dbReference type="RefSeq" id="WP_097188471.1">
    <property type="nucleotide sequence ID" value="NZ_OBQK01000007.1"/>
</dbReference>
<proteinExistence type="predicted"/>
<organism evidence="1 2">
    <name type="scientific">Ornithinimicrobium cerasi</name>
    <dbReference type="NCBI Taxonomy" id="2248773"/>
    <lineage>
        <taxon>Bacteria</taxon>
        <taxon>Bacillati</taxon>
        <taxon>Actinomycetota</taxon>
        <taxon>Actinomycetes</taxon>
        <taxon>Micrococcales</taxon>
        <taxon>Ornithinimicrobiaceae</taxon>
        <taxon>Ornithinimicrobium</taxon>
    </lineage>
</organism>
<sequence>MRAPLLLPLTAALALTLASCTSEDPATGTPSATEDAVVTSDDGLEGGAGVNGWLCQYVSPSATAAAAGGTAETPRERIVQDDEDSWVCEVLTGGAGEQEPVIRLSILLGEEAREQARQRAEGADGVEPGPDYLGLSFVSPGLVTGLTSCTEPGAENRSQQVPYSLVGEALGVVDDETTEDLRSALTTAARNLDQAVGCTPSQAIADMDGGSATTAP</sequence>
<dbReference type="Proteomes" id="UP000219688">
    <property type="component" value="Unassembled WGS sequence"/>
</dbReference>
<evidence type="ECO:0000313" key="2">
    <source>
        <dbReference type="Proteomes" id="UP000219688"/>
    </source>
</evidence>
<dbReference type="EMBL" id="OBQK01000007">
    <property type="protein sequence ID" value="SOC56345.1"/>
    <property type="molecule type" value="Genomic_DNA"/>
</dbReference>
<gene>
    <name evidence="1" type="ORF">SAMN05421879_107125</name>
</gene>
<dbReference type="PROSITE" id="PS51257">
    <property type="entry name" value="PROKAR_LIPOPROTEIN"/>
    <property type="match status" value="1"/>
</dbReference>
<reference evidence="2" key="1">
    <citation type="submission" date="2017-08" db="EMBL/GenBank/DDBJ databases">
        <authorList>
            <person name="Varghese N."/>
            <person name="Submissions S."/>
        </authorList>
    </citation>
    <scope>NUCLEOTIDE SEQUENCE [LARGE SCALE GENOMIC DNA]</scope>
    <source>
        <strain evidence="2">USBA17B2</strain>
    </source>
</reference>
<evidence type="ECO:0008006" key="3">
    <source>
        <dbReference type="Google" id="ProtNLM"/>
    </source>
</evidence>